<dbReference type="InterPro" id="IPR036844">
    <property type="entry name" value="Hint_dom_sf"/>
</dbReference>
<dbReference type="NCBIfam" id="TIGR01630">
    <property type="entry name" value="psiM2_ORF9"/>
    <property type="match status" value="1"/>
</dbReference>
<dbReference type="PROSITE" id="PS50819">
    <property type="entry name" value="INTEIN_ENDONUCLEASE"/>
    <property type="match status" value="1"/>
</dbReference>
<protein>
    <submittedName>
        <fullName evidence="8">Putative terminase large subunit</fullName>
    </submittedName>
</protein>
<dbReference type="SUPFAM" id="SSF55608">
    <property type="entry name" value="Homing endonucleases"/>
    <property type="match status" value="1"/>
</dbReference>
<dbReference type="GO" id="GO:0005524">
    <property type="term" value="F:ATP binding"/>
    <property type="evidence" value="ECO:0007669"/>
    <property type="project" value="UniProtKB-KW"/>
</dbReference>
<keyword evidence="5" id="KW-0651">Protein splicing</keyword>
<evidence type="ECO:0000256" key="5">
    <source>
        <dbReference type="ARBA" id="ARBA00023000"/>
    </source>
</evidence>
<dbReference type="CDD" id="cd00081">
    <property type="entry name" value="Hint"/>
    <property type="match status" value="1"/>
</dbReference>
<keyword evidence="1" id="KW-1188">Viral release from host cell</keyword>
<reference evidence="8" key="1">
    <citation type="submission" date="2018-07" db="EMBL/GenBank/DDBJ databases">
        <authorList>
            <person name="Quirk P.G."/>
            <person name="Krulwich T.A."/>
        </authorList>
    </citation>
    <scope>NUCLEOTIDE SEQUENCE</scope>
</reference>
<gene>
    <name evidence="8" type="ORF">CcrPW_gp450</name>
</gene>
<dbReference type="Gene3D" id="3.30.420.240">
    <property type="match status" value="1"/>
</dbReference>
<name>A0A385EE64_9CAUD</name>
<evidence type="ECO:0000256" key="2">
    <source>
        <dbReference type="ARBA" id="ARBA00022741"/>
    </source>
</evidence>
<evidence type="ECO:0000313" key="9">
    <source>
        <dbReference type="Proteomes" id="UP000259026"/>
    </source>
</evidence>
<dbReference type="Gene3D" id="3.10.28.10">
    <property type="entry name" value="Homing endonucleases"/>
    <property type="match status" value="1"/>
</dbReference>
<dbReference type="InterPro" id="IPR003587">
    <property type="entry name" value="Hint_dom_N"/>
</dbReference>
<keyword evidence="3" id="KW-0068">Autocatalytic cleavage</keyword>
<accession>A0A385EE64</accession>
<dbReference type="GO" id="GO:0004519">
    <property type="term" value="F:endonuclease activity"/>
    <property type="evidence" value="ECO:0007669"/>
    <property type="project" value="InterPro"/>
</dbReference>
<keyword evidence="9" id="KW-1185">Reference proteome</keyword>
<dbReference type="InterPro" id="IPR035421">
    <property type="entry name" value="Terminase_6C"/>
</dbReference>
<dbReference type="SMART" id="SM00306">
    <property type="entry name" value="HintN"/>
    <property type="match status" value="1"/>
</dbReference>
<keyword evidence="2" id="KW-0547">Nucleotide-binding</keyword>
<dbReference type="Gene3D" id="2.170.16.10">
    <property type="entry name" value="Hedgehog/Intein (Hint) domain"/>
    <property type="match status" value="1"/>
</dbReference>
<reference evidence="8" key="2">
    <citation type="submission" date="2018-09" db="EMBL/GenBank/DDBJ databases">
        <title>Giant CbK-like Caulobacter bacteriophages have genetically divergent genomes.</title>
        <authorList>
            <person name="Wilson K."/>
            <person name="Ely B."/>
        </authorList>
    </citation>
    <scope>NUCLEOTIDE SEQUENCE [LARGE SCALE GENOMIC DNA]</scope>
</reference>
<keyword evidence="6" id="KW-0231">Viral genome packaging</keyword>
<dbReference type="SUPFAM" id="SSF51294">
    <property type="entry name" value="Hedgehog/intein (Hint) domain"/>
    <property type="match status" value="1"/>
</dbReference>
<dbReference type="InterPro" id="IPR004042">
    <property type="entry name" value="Intein_endonuc_central"/>
</dbReference>
<feature type="domain" description="DOD-type homing endonuclease" evidence="7">
    <location>
        <begin position="324"/>
        <end position="385"/>
    </location>
</feature>
<dbReference type="EMBL" id="MH588545">
    <property type="protein sequence ID" value="AXQ68989.1"/>
    <property type="molecule type" value="Genomic_DNA"/>
</dbReference>
<dbReference type="InterPro" id="IPR006517">
    <property type="entry name" value="Phage_terminase_lsu-like_C"/>
</dbReference>
<organism evidence="8 9">
    <name type="scientific">Caulobacter phage CcrPW</name>
    <dbReference type="NCBI Taxonomy" id="2283271"/>
    <lineage>
        <taxon>Viruses</taxon>
        <taxon>Duplodnaviria</taxon>
        <taxon>Heunggongvirae</taxon>
        <taxon>Uroviricota</taxon>
        <taxon>Caudoviricetes</taxon>
        <taxon>Jeanschmidtviridae</taxon>
        <taxon>Colossusvirus</taxon>
        <taxon>Colossusvirus PW</taxon>
    </lineage>
</organism>
<dbReference type="NCBIfam" id="TIGR01443">
    <property type="entry name" value="intein_Cterm"/>
    <property type="match status" value="1"/>
</dbReference>
<evidence type="ECO:0000256" key="6">
    <source>
        <dbReference type="ARBA" id="ARBA00023219"/>
    </source>
</evidence>
<keyword evidence="4" id="KW-0067">ATP-binding</keyword>
<evidence type="ECO:0000256" key="1">
    <source>
        <dbReference type="ARBA" id="ARBA00022612"/>
    </source>
</evidence>
<dbReference type="Proteomes" id="UP000259026">
    <property type="component" value="Segment"/>
</dbReference>
<dbReference type="InterPro" id="IPR030934">
    <property type="entry name" value="Intein_C"/>
</dbReference>
<sequence>MSINNAPAPYPMEQRKRTRAAIKQLNDLADKSLEVAQMGLILPTSTKQAIIKITGTSDPSQQVEALNDLSEQVQKRHLERLLPLAKDEFNAFCEYVNPDEPPESPWHMWLVDKLQEIENNPRLNRFILNCPPGHAKPLHVDTLVRMGDGSWKRLGDIKKGDFVLSHVGLSRAVTAVHDQGVLPLLKITTRRGREILSAHDHSFLSKGKWKQAADLRPGDPLEIVGTVTPQTTKAADPYPDLTEANYRLAAWVVARMYRIHKKDFHEYSFSVSLAGHQTALENLLTQHAIPFTNYPRAQAGRSYHRLGTKAIKAFLARFDLDVPTEERCIPEKVFSATYAKRKVFVQAYIQVRGTFSGKKTPLVRFNYTTEKHARDWQRLLASMGVDSSLTIRERSFRVTISAPGLRVLEEQEISFPGEEHATYLSKRAEAIKPLSDSVASVEPAGEGPCKCLTVNQDHTFLADGVVVHNSTYASRLFVAWRLGRNPKLRIIGGGNSQTFVENEFSKKIRNLVTTPMYGKVFPSLAIDPSTRGAPQWAIAGTTGQYAAKGVGSPVHGFRANFIVVDDPYARIEEAESATIREKVATWFIGDLGTRLMPGGKVFLVMTRFHEDDLTASLMKMNSRLSARSQWLKVEVPGVCYEEEGDILGRKVGDMLWDVYDHTWAKEKQVELGFQRYSLVIQQNDSAASTESISGNFKYYSIPPHLTNEALRKALADGHVDKRGRPKPNRRAYFRRIVLSVDTASKPTERADYTVIQTWGETFDRQYYLLNQKRVKVDFNSMIQEIESQARKDDVDAILVEDKGQGTAYIQNRGKTTFQKRLAPAPIVPIDPKGQSKEFRFDEVSPMIVEGAVWLPEEKVWINDFLKEVSQFPEGAHDDQVDAMTQALLYFKKSRARGGIRKIGSYG</sequence>
<evidence type="ECO:0000256" key="3">
    <source>
        <dbReference type="ARBA" id="ARBA00022813"/>
    </source>
</evidence>
<proteinExistence type="predicted"/>
<evidence type="ECO:0000313" key="8">
    <source>
        <dbReference type="EMBL" id="AXQ68989.1"/>
    </source>
</evidence>
<evidence type="ECO:0000256" key="4">
    <source>
        <dbReference type="ARBA" id="ARBA00022840"/>
    </source>
</evidence>
<dbReference type="Pfam" id="PF17289">
    <property type="entry name" value="Terminase_6C"/>
    <property type="match status" value="1"/>
</dbReference>
<evidence type="ECO:0000259" key="7">
    <source>
        <dbReference type="PROSITE" id="PS50819"/>
    </source>
</evidence>
<dbReference type="InterPro" id="IPR027434">
    <property type="entry name" value="Homing_endonucl"/>
</dbReference>